<keyword evidence="2" id="KW-1185">Reference proteome</keyword>
<evidence type="ECO:0008006" key="3">
    <source>
        <dbReference type="Google" id="ProtNLM"/>
    </source>
</evidence>
<dbReference type="KEGG" id="vg:29079503"/>
<gene>
    <name evidence="1" type="ORF">NBD2_73</name>
</gene>
<name>A0A192Y9P5_9CAUD</name>
<sequence>MFLLDIYRFCESYEKFNRQHLAVFIFKHRECERLARAAGVTPRFFASSASKEFCARMMGLGYLWGENRWYGAKGAQKRPFEFDFRCYGGDKDRYTWEMMNIEKLSDEELFGKAGAN</sequence>
<evidence type="ECO:0000313" key="2">
    <source>
        <dbReference type="Proteomes" id="UP000202254"/>
    </source>
</evidence>
<evidence type="ECO:0000313" key="1">
    <source>
        <dbReference type="EMBL" id="ANM45915.1"/>
    </source>
</evidence>
<dbReference type="RefSeq" id="YP_009284697.1">
    <property type="nucleotide sequence ID" value="NC_031050.1"/>
</dbReference>
<dbReference type="GeneID" id="29079503"/>
<reference evidence="1 2" key="1">
    <citation type="submission" date="2016-04" db="EMBL/GenBank/DDBJ databases">
        <title>Complete Genome of E. coli phage vB_EcoS_NBD2.</title>
        <authorList>
            <person name="Truncaite L."/>
            <person name="Kaliniene L."/>
            <person name="Zajanckauskaite A."/>
            <person name="Meskys R."/>
        </authorList>
    </citation>
    <scope>NUCLEOTIDE SEQUENCE [LARGE SCALE GENOMIC DNA]</scope>
</reference>
<dbReference type="Proteomes" id="UP000202254">
    <property type="component" value="Segment"/>
</dbReference>
<dbReference type="EMBL" id="KX130668">
    <property type="protein sequence ID" value="ANM45915.1"/>
    <property type="molecule type" value="Genomic_DNA"/>
</dbReference>
<organism evidence="1 2">
    <name type="scientific">Escherichia phage vB_EcoS_NBD2</name>
    <dbReference type="NCBI Taxonomy" id="1852563"/>
    <lineage>
        <taxon>Viruses</taxon>
        <taxon>Duplodnaviria</taxon>
        <taxon>Heunggongvirae</taxon>
        <taxon>Uroviricota</taxon>
        <taxon>Caudoviricetes</taxon>
        <taxon>Drexlerviridae</taxon>
        <taxon>Vilniusvirus</taxon>
        <taxon>Vilniusvirus NBD2</taxon>
    </lineage>
</organism>
<accession>A0A192Y9P5</accession>
<dbReference type="OrthoDB" id="12718at10239"/>
<proteinExistence type="predicted"/>
<protein>
    <recommendedName>
        <fullName evidence="3">YdbL</fullName>
    </recommendedName>
</protein>